<gene>
    <name evidence="3" type="ORF">H9932_09250</name>
</gene>
<evidence type="ECO:0000313" key="3">
    <source>
        <dbReference type="EMBL" id="HJC69844.1"/>
    </source>
</evidence>
<dbReference type="AlphaFoldDB" id="A0A9D2Q0P2"/>
<organism evidence="3 4">
    <name type="scientific">Candidatus Brachybacterium intestinipullorum</name>
    <dbReference type="NCBI Taxonomy" id="2838512"/>
    <lineage>
        <taxon>Bacteria</taxon>
        <taxon>Bacillati</taxon>
        <taxon>Actinomycetota</taxon>
        <taxon>Actinomycetes</taxon>
        <taxon>Micrococcales</taxon>
        <taxon>Dermabacteraceae</taxon>
        <taxon>Brachybacterium</taxon>
    </lineage>
</organism>
<dbReference type="Proteomes" id="UP000823854">
    <property type="component" value="Unassembled WGS sequence"/>
</dbReference>
<accession>A0A9D2Q0P2</accession>
<feature type="domain" description="Aminoglycoside phosphotransferase" evidence="2">
    <location>
        <begin position="561"/>
        <end position="757"/>
    </location>
</feature>
<dbReference type="InterPro" id="IPR051678">
    <property type="entry name" value="AGP_Transferase"/>
</dbReference>
<reference evidence="3" key="1">
    <citation type="journal article" date="2021" name="PeerJ">
        <title>Extensive microbial diversity within the chicken gut microbiome revealed by metagenomics and culture.</title>
        <authorList>
            <person name="Gilroy R."/>
            <person name="Ravi A."/>
            <person name="Getino M."/>
            <person name="Pursley I."/>
            <person name="Horton D.L."/>
            <person name="Alikhan N.F."/>
            <person name="Baker D."/>
            <person name="Gharbi K."/>
            <person name="Hall N."/>
            <person name="Watson M."/>
            <person name="Adriaenssens E.M."/>
            <person name="Foster-Nyarko E."/>
            <person name="Jarju S."/>
            <person name="Secka A."/>
            <person name="Antonio M."/>
            <person name="Oren A."/>
            <person name="Chaudhuri R.R."/>
            <person name="La Ragione R."/>
            <person name="Hildebrand F."/>
            <person name="Pallen M.J."/>
        </authorList>
    </citation>
    <scope>NUCLEOTIDE SEQUENCE</scope>
    <source>
        <strain evidence="3">CHK130-7132</strain>
    </source>
</reference>
<dbReference type="InterPro" id="IPR011009">
    <property type="entry name" value="Kinase-like_dom_sf"/>
</dbReference>
<evidence type="ECO:0000313" key="4">
    <source>
        <dbReference type="Proteomes" id="UP000823854"/>
    </source>
</evidence>
<evidence type="ECO:0000256" key="1">
    <source>
        <dbReference type="SAM" id="MobiDB-lite"/>
    </source>
</evidence>
<dbReference type="SUPFAM" id="SSF56112">
    <property type="entry name" value="Protein kinase-like (PK-like)"/>
    <property type="match status" value="2"/>
</dbReference>
<name>A0A9D2Q0P2_9MICO</name>
<dbReference type="InterPro" id="IPR002575">
    <property type="entry name" value="Aminoglycoside_PTrfase"/>
</dbReference>
<protein>
    <submittedName>
        <fullName evidence="3">Aminoglycoside phosphotransferase family protein</fullName>
    </submittedName>
</protein>
<dbReference type="PANTHER" id="PTHR21310">
    <property type="entry name" value="AMINOGLYCOSIDE PHOSPHOTRANSFERASE-RELATED-RELATED"/>
    <property type="match status" value="1"/>
</dbReference>
<comment type="caution">
    <text evidence="3">The sequence shown here is derived from an EMBL/GenBank/DDBJ whole genome shotgun (WGS) entry which is preliminary data.</text>
</comment>
<feature type="region of interest" description="Disordered" evidence="1">
    <location>
        <begin position="234"/>
        <end position="253"/>
    </location>
</feature>
<reference evidence="3" key="2">
    <citation type="submission" date="2021-04" db="EMBL/GenBank/DDBJ databases">
        <authorList>
            <person name="Gilroy R."/>
        </authorList>
    </citation>
    <scope>NUCLEOTIDE SEQUENCE</scope>
    <source>
        <strain evidence="3">CHK130-7132</strain>
    </source>
</reference>
<proteinExistence type="predicted"/>
<dbReference type="EMBL" id="DWWC01000190">
    <property type="protein sequence ID" value="HJC69844.1"/>
    <property type="molecule type" value="Genomic_DNA"/>
</dbReference>
<evidence type="ECO:0000259" key="2">
    <source>
        <dbReference type="Pfam" id="PF01636"/>
    </source>
</evidence>
<dbReference type="Gene3D" id="3.90.1200.10">
    <property type="match status" value="2"/>
</dbReference>
<feature type="compositionally biased region" description="Low complexity" evidence="1">
    <location>
        <begin position="244"/>
        <end position="253"/>
    </location>
</feature>
<dbReference type="Pfam" id="PF01636">
    <property type="entry name" value="APH"/>
    <property type="match status" value="2"/>
</dbReference>
<feature type="domain" description="Aminoglycoside phosphotransferase" evidence="2">
    <location>
        <begin position="245"/>
        <end position="397"/>
    </location>
</feature>
<sequence length="821" mass="85609">MIAPAHRAAARRAGADRAGADGHGADGDGATDLVGRLSAYSALPGAERLLEAESLSALHGRGIVPRRLRVKPGASVLVGHCGVREDVADVPGGGGIAVAGWTLLTASRDKRDGVLRRAARSGAPVHEHLAAAGTFLLSGGLEADPRIGRSVHRLLRREGGVGGADLQVLSYNPVRHAVIVLPGGGDVLRVAARPLDRLLHLAQQWRELGVPTLPLHPTRDRSVVRCAHWGAGDLSSRAPSAGEPTPASSGTAAAAAGATGAAIARLHAAPADGSLPTARLGPRLPATLAELEALLPHRALAIAQLAGELAARLPERPATGLLHGDLSPDQVLVDSPGGEPRIRIIDLDRSGTGPLGADLGSWLAACLTGRDEHVGAALLEGYVAGGGDLPARDELAAWTARALLATALDPVRRFLPRAGEAVEERLDLAAAVLADPALLPAPGGAGPVPVPMTSRDAVPAGPTSVPGPPMSADIPALVHDGAETWHVERAWPDDGRGRPLELRGPGAEGEALRGARMDALTGQVTLHAPGEDPRLPGLARTLAAHPGARIVSLRPGKRAVVRIDEGGRPVRFVKIVRPGRASRLLDAIERAHAFDGPFRTPEVLAADGDTVTFAALAGTTLHEPLPLRDGTWRRAWRDVLEAWADSCARAGAAPPDAPVHGPEAEAEVLRQWRDRAADVDPGGAEGRERAVEEALRSLASVPAPDHPALLHRDLHDKQILHLTGERPGLLDVDTACWGDAALDLGNLRAHARWRELQKLWSADHAAELRALIDETARSSSISPDALAAYESSTLARLTCVYALRPRWRASARALTVEGVAG</sequence>